<accession>A0A646MNE2</accession>
<evidence type="ECO:0000313" key="4">
    <source>
        <dbReference type="Proteomes" id="UP000509126"/>
    </source>
</evidence>
<evidence type="ECO:0000313" key="3">
    <source>
        <dbReference type="EMBL" id="QKU22920.1"/>
    </source>
</evidence>
<proteinExistence type="predicted"/>
<reference evidence="1" key="2">
    <citation type="submission" date="2023-07" db="EMBL/GenBank/DDBJ databases">
        <title>Dynamics of blaOXA-23 gene transmission in Acinetobacter spp. from contaminated veterinary surfaces.</title>
        <authorList>
            <person name="Moreira Da Silva J."/>
            <person name="Menezes J."/>
            <person name="Fernandes L."/>
            <person name="Marques C."/>
            <person name="Amaral A."/>
            <person name="Timofte D."/>
            <person name="Pomba C."/>
        </authorList>
    </citation>
    <scope>NUCLEOTIDE SEQUENCE</scope>
    <source>
        <strain evidence="1">CMVB11Z4A1</strain>
    </source>
</reference>
<dbReference type="EMBL" id="CP054803">
    <property type="protein sequence ID" value="QKU20010.1"/>
    <property type="molecule type" value="Genomic_DNA"/>
</dbReference>
<dbReference type="Proteomes" id="UP001242129">
    <property type="component" value="Unassembled WGS sequence"/>
</dbReference>
<dbReference type="RefSeq" id="WP_005105412.1">
    <property type="nucleotide sequence ID" value="NZ_CAYTBE010000010.1"/>
</dbReference>
<evidence type="ECO:0000313" key="2">
    <source>
        <dbReference type="EMBL" id="QKU20010.1"/>
    </source>
</evidence>
<gene>
    <name evidence="2" type="ORF">FOB19_00205</name>
    <name evidence="3" type="ORF">FOB19_16905</name>
    <name evidence="1" type="ORF">Q8G51_00975</name>
</gene>
<reference evidence="2 4" key="1">
    <citation type="submission" date="2019-11" db="EMBL/GenBank/DDBJ databases">
        <title>FDA dAtabase for Regulatory Grade micrObial Sequences (FDA-ARGOS): Supporting development and validation of Infectious Disease Dx tests.</title>
        <authorList>
            <person name="Patel R."/>
            <person name="Rucinski S."/>
            <person name="Tallon L."/>
            <person name="Sadzewicz L."/>
            <person name="Vavikolanu K."/>
            <person name="Mehta A."/>
            <person name="Aluvathingal J."/>
            <person name="Nadendla S."/>
            <person name="Nandy P."/>
            <person name="Geyer C."/>
            <person name="Yan Y."/>
            <person name="Sichtig H."/>
        </authorList>
    </citation>
    <scope>NUCLEOTIDE SEQUENCE [LARGE SCALE GENOMIC DNA]</scope>
    <source>
        <strain evidence="2 4">FDAARGOS_557</strain>
    </source>
</reference>
<protein>
    <submittedName>
        <fullName evidence="2">Uncharacterized protein</fullName>
    </submittedName>
</protein>
<sequence>MGQLQTNGYITCSSCNTVNKLHEIGDQGLYHCGTCQNPLIFINKEKPKSGFMKILVIAGLIGVAGGVGIDQIKDALKPTEINYSKIQTNWTDKQVRQFDLNCKANLAMQKKRWDAERIDKTCTCFTTYIVENTNYPLWGKLDPKVVDAGTNECI</sequence>
<evidence type="ECO:0000313" key="1">
    <source>
        <dbReference type="EMBL" id="MDP1446448.1"/>
    </source>
</evidence>
<dbReference type="Proteomes" id="UP000509126">
    <property type="component" value="Chromosome"/>
</dbReference>
<dbReference type="AlphaFoldDB" id="A0A646MNE2"/>
<dbReference type="EMBL" id="CP054803">
    <property type="protein sequence ID" value="QKU22920.1"/>
    <property type="molecule type" value="Genomic_DNA"/>
</dbReference>
<organism evidence="2 4">
    <name type="scientific">Acinetobacter lwoffii</name>
    <dbReference type="NCBI Taxonomy" id="28090"/>
    <lineage>
        <taxon>Bacteria</taxon>
        <taxon>Pseudomonadati</taxon>
        <taxon>Pseudomonadota</taxon>
        <taxon>Gammaproteobacteria</taxon>
        <taxon>Moraxellales</taxon>
        <taxon>Moraxellaceae</taxon>
        <taxon>Acinetobacter</taxon>
    </lineage>
</organism>
<name>A0A646MNE2_ACILW</name>
<dbReference type="EMBL" id="JAUUUS010000002">
    <property type="protein sequence ID" value="MDP1446448.1"/>
    <property type="molecule type" value="Genomic_DNA"/>
</dbReference>